<organism evidence="2 3">
    <name type="scientific">Caerostris darwini</name>
    <dbReference type="NCBI Taxonomy" id="1538125"/>
    <lineage>
        <taxon>Eukaryota</taxon>
        <taxon>Metazoa</taxon>
        <taxon>Ecdysozoa</taxon>
        <taxon>Arthropoda</taxon>
        <taxon>Chelicerata</taxon>
        <taxon>Arachnida</taxon>
        <taxon>Araneae</taxon>
        <taxon>Araneomorphae</taxon>
        <taxon>Entelegynae</taxon>
        <taxon>Araneoidea</taxon>
        <taxon>Araneidae</taxon>
        <taxon>Caerostris</taxon>
    </lineage>
</organism>
<evidence type="ECO:0000313" key="3">
    <source>
        <dbReference type="Proteomes" id="UP001054837"/>
    </source>
</evidence>
<name>A0AAV4W4K6_9ARAC</name>
<sequence length="416" mass="48131">MLHENILRKVKLRIEAETFHGHCFMLYTRSSMLRVRVKASESTTLDYEISILTCDSTPEENLTEKEATFQKFELDKDSQLRNAPGRNFCVAKDIIYKSRRDSFLPNDTLTIKCQMWSSEDDFETRQAFASSQIAARRIYFLWPVDNLKKPFKKAFQIAVRRSGGKRWNTTLKLIIFDLNGKALELLTEQFVFLKSKPLQLQSVNWKSKITEIENYFPNSNLLFLMCEFVIYIGIETKETAGLNPIDSISSHSLETYGGLLVSEKDVNRSQSSEYLKNDLKPILDDAVFCDLKLRAGTETFAVHRSILSARSPIFRTLLQHKFPDTVDVEDLDAYTMRQLLLYVYTGNIDDLQWENVAKLYSGGDRFKLLCLKEKCVSLFKNFLISSDICEILRTVHLQGNEELKEIVMNFICDCEI</sequence>
<evidence type="ECO:0000313" key="2">
    <source>
        <dbReference type="EMBL" id="GIY77612.1"/>
    </source>
</evidence>
<dbReference type="SMART" id="SM00225">
    <property type="entry name" value="BTB"/>
    <property type="match status" value="1"/>
</dbReference>
<gene>
    <name evidence="2" type="primary">Tdpoz3_8</name>
    <name evidence="2" type="ORF">CDAR_206771</name>
</gene>
<reference evidence="2 3" key="1">
    <citation type="submission" date="2021-06" db="EMBL/GenBank/DDBJ databases">
        <title>Caerostris darwini draft genome.</title>
        <authorList>
            <person name="Kono N."/>
            <person name="Arakawa K."/>
        </authorList>
    </citation>
    <scope>NUCLEOTIDE SEQUENCE [LARGE SCALE GENOMIC DNA]</scope>
</reference>
<dbReference type="Pfam" id="PF00651">
    <property type="entry name" value="BTB"/>
    <property type="match status" value="1"/>
</dbReference>
<dbReference type="Proteomes" id="UP001054837">
    <property type="component" value="Unassembled WGS sequence"/>
</dbReference>
<protein>
    <submittedName>
        <fullName evidence="2">TD and POZ domain-containing protein 3</fullName>
    </submittedName>
</protein>
<keyword evidence="3" id="KW-1185">Reference proteome</keyword>
<evidence type="ECO:0000259" key="1">
    <source>
        <dbReference type="PROSITE" id="PS50097"/>
    </source>
</evidence>
<dbReference type="InterPro" id="IPR011333">
    <property type="entry name" value="SKP1/BTB/POZ_sf"/>
</dbReference>
<comment type="caution">
    <text evidence="2">The sequence shown here is derived from an EMBL/GenBank/DDBJ whole genome shotgun (WGS) entry which is preliminary data.</text>
</comment>
<dbReference type="CDD" id="cd18186">
    <property type="entry name" value="BTB_POZ_ZBTB_KLHL-like"/>
    <property type="match status" value="1"/>
</dbReference>
<dbReference type="PROSITE" id="PS50097">
    <property type="entry name" value="BTB"/>
    <property type="match status" value="1"/>
</dbReference>
<dbReference type="AlphaFoldDB" id="A0AAV4W4K6"/>
<dbReference type="Gene3D" id="3.30.710.10">
    <property type="entry name" value="Potassium Channel Kv1.1, Chain A"/>
    <property type="match status" value="1"/>
</dbReference>
<proteinExistence type="predicted"/>
<dbReference type="InterPro" id="IPR000210">
    <property type="entry name" value="BTB/POZ_dom"/>
</dbReference>
<accession>A0AAV4W4K6</accession>
<dbReference type="PANTHER" id="PTHR24413">
    <property type="entry name" value="SPECKLE-TYPE POZ PROTEIN"/>
    <property type="match status" value="1"/>
</dbReference>
<dbReference type="SUPFAM" id="SSF54695">
    <property type="entry name" value="POZ domain"/>
    <property type="match status" value="1"/>
</dbReference>
<feature type="domain" description="BTB" evidence="1">
    <location>
        <begin position="289"/>
        <end position="352"/>
    </location>
</feature>
<dbReference type="EMBL" id="BPLQ01014147">
    <property type="protein sequence ID" value="GIY77612.1"/>
    <property type="molecule type" value="Genomic_DNA"/>
</dbReference>